<dbReference type="EMBL" id="LYQW01000010">
    <property type="protein sequence ID" value="OXC23363.1"/>
    <property type="molecule type" value="Genomic_DNA"/>
</dbReference>
<gene>
    <name evidence="2" type="ORF">AYP82_07420</name>
</gene>
<dbReference type="AlphaFoldDB" id="A0A226SLF5"/>
<keyword evidence="1" id="KW-0479">Metal-binding</keyword>
<organism evidence="2 3">
    <name type="scientific">Lactobacillus crispatus</name>
    <dbReference type="NCBI Taxonomy" id="47770"/>
    <lineage>
        <taxon>Bacteria</taxon>
        <taxon>Bacillati</taxon>
        <taxon>Bacillota</taxon>
        <taxon>Bacilli</taxon>
        <taxon>Lactobacillales</taxon>
        <taxon>Lactobacillaceae</taxon>
        <taxon>Lactobacillus</taxon>
    </lineage>
</organism>
<proteinExistence type="predicted"/>
<comment type="caution">
    <text evidence="2">The sequence shown here is derived from an EMBL/GenBank/DDBJ whole genome shotgun (WGS) entry which is preliminary data.</text>
</comment>
<dbReference type="InterPro" id="IPR007822">
    <property type="entry name" value="LANC-like"/>
</dbReference>
<feature type="binding site" evidence="1">
    <location>
        <position position="776"/>
    </location>
    <ligand>
        <name>Zn(2+)</name>
        <dbReference type="ChEBI" id="CHEBI:29105"/>
    </ligand>
</feature>
<keyword evidence="1" id="KW-0862">Zinc</keyword>
<dbReference type="InterPro" id="IPR011009">
    <property type="entry name" value="Kinase-like_dom_sf"/>
</dbReference>
<evidence type="ECO:0000313" key="3">
    <source>
        <dbReference type="Proteomes" id="UP000198437"/>
    </source>
</evidence>
<dbReference type="GO" id="GO:0005737">
    <property type="term" value="C:cytoplasm"/>
    <property type="evidence" value="ECO:0007669"/>
    <property type="project" value="TreeGrafter"/>
</dbReference>
<dbReference type="SMART" id="SM00220">
    <property type="entry name" value="S_TKc"/>
    <property type="match status" value="1"/>
</dbReference>
<sequence length="878" mass="100684">MKTSNEYYTFIKCQNSNDKFTTFLSTFKNPHYTTKFDSMWKHYIFTGTTLPQSGWKGHIACLPQDMKKVFKIVYNLLTEEECTFKVARSKEVYKALNDPHTSVTEANKFITFYPENDSKFRRIIKKLANTLSNFKAPTIFTDYQLPNYSPVQFRYGAFKELKKWDEVNKKFIDLMTLPNGTITEDNRDEEFKVPDSVTLPFFKSDSSWLEDTNELDNKNISKYNFISILSQKNKGDVYLANHKTKKVIIKSANPFVQNSITSSSAKQLLANESQFLTILQNSGTVPKLLDRFTVNKVDFNVTSYIDGVSLDAPIASKKKEEIIYALCDTVYKLHSRNIVIGDLTNSNFIFSNGTCYLIDLEYLSFTYQNKYREGYTPYYIPYNHSKTQLSQKEDIFSLAVSILAILIGNLPKYNSHDISNAIKALKREIYVASSIDTNNLELYLIVNYLLNLAKSDNLYAPEQIKNIQSKIKPLDKDILKRSKYSCHKLINILNYNQNKLIDKISNKNLLDKNDFQIKWWQSNEFGSQISPLSIQHGVIGVNCALGRPAIHNLNKLRNIIQNSLNFSYNDSYLFGSSGLLWELGYNYRKGTLTTKDFEKAINTIINSWNVTNTSIDFALGTAGKLYSLIFVLSLVKEGDMTVVKMKAKTLHDSLLKSVLNDQHASLSTTFDRINFAHGLAGTAYVLLMSALMFNDHKAFIVAKNKLKYIDNFLAQNLKCDSNFNNYMYFSWCEGISGIGDALVRAQSILNNKYKSIPLIYSCLIKNCLKLDGCWCHGRSSIINFLSDLFVRTNDTNVYHHIFMISLYEISTALNFKNNTLKFIDETGYLHTIDFGVGQVGIMKTIIDALSKKDRLFFLDTKQEQQLSQKFFSSSYKTK</sequence>
<dbReference type="GO" id="GO:0046872">
    <property type="term" value="F:metal ion binding"/>
    <property type="evidence" value="ECO:0007669"/>
    <property type="project" value="UniProtKB-KW"/>
</dbReference>
<dbReference type="Proteomes" id="UP000198437">
    <property type="component" value="Unassembled WGS sequence"/>
</dbReference>
<evidence type="ECO:0000256" key="1">
    <source>
        <dbReference type="PIRSR" id="PIRSR607822-1"/>
    </source>
</evidence>
<dbReference type="Pfam" id="PF00069">
    <property type="entry name" value="Pkinase"/>
    <property type="match status" value="1"/>
</dbReference>
<dbReference type="GO" id="GO:0005524">
    <property type="term" value="F:ATP binding"/>
    <property type="evidence" value="ECO:0007669"/>
    <property type="project" value="InterPro"/>
</dbReference>
<name>A0A226SLF5_9LACO</name>
<dbReference type="PROSITE" id="PS50011">
    <property type="entry name" value="PROTEIN_KINASE_DOM"/>
    <property type="match status" value="1"/>
</dbReference>
<dbReference type="RefSeq" id="WP_089143321.1">
    <property type="nucleotide sequence ID" value="NZ_JBBOJT010000001.1"/>
</dbReference>
<dbReference type="PANTHER" id="PTHR44167:SF24">
    <property type="entry name" value="SERINE_THREONINE-PROTEIN KINASE CHK2"/>
    <property type="match status" value="1"/>
</dbReference>
<dbReference type="Gene3D" id="1.50.10.20">
    <property type="match status" value="1"/>
</dbReference>
<dbReference type="SUPFAM" id="SSF56112">
    <property type="entry name" value="Protein kinase-like (PK-like)"/>
    <property type="match status" value="1"/>
</dbReference>
<evidence type="ECO:0000313" key="2">
    <source>
        <dbReference type="EMBL" id="OXC23363.1"/>
    </source>
</evidence>
<dbReference type="Pfam" id="PF25816">
    <property type="entry name" value="RamC_N"/>
    <property type="match status" value="1"/>
</dbReference>
<accession>A0A226SLF5</accession>
<dbReference type="InterPro" id="IPR000719">
    <property type="entry name" value="Prot_kinase_dom"/>
</dbReference>
<dbReference type="PRINTS" id="PR01950">
    <property type="entry name" value="LANCSUPER"/>
</dbReference>
<dbReference type="Gene3D" id="1.10.510.10">
    <property type="entry name" value="Transferase(Phosphotransferase) domain 1"/>
    <property type="match status" value="1"/>
</dbReference>
<dbReference type="Pfam" id="PF05147">
    <property type="entry name" value="LANC_like"/>
    <property type="match status" value="1"/>
</dbReference>
<dbReference type="PANTHER" id="PTHR44167">
    <property type="entry name" value="OVARIAN-SPECIFIC SERINE/THREONINE-PROTEIN KINASE LOK-RELATED"/>
    <property type="match status" value="1"/>
</dbReference>
<reference evidence="2 3" key="1">
    <citation type="submission" date="2016-05" db="EMBL/GenBank/DDBJ databases">
        <authorList>
            <person name="Johnson T.J."/>
            <person name="Youmans B.P."/>
            <person name="Case K.A."/>
        </authorList>
    </citation>
    <scope>NUCLEOTIDE SEQUENCE [LARGE SCALE GENOMIC DNA]</scope>
    <source>
        <strain evidence="2 3">UMNLC6</strain>
    </source>
</reference>
<dbReference type="SUPFAM" id="SSF158745">
    <property type="entry name" value="LanC-like"/>
    <property type="match status" value="1"/>
</dbReference>
<dbReference type="GO" id="GO:0004674">
    <property type="term" value="F:protein serine/threonine kinase activity"/>
    <property type="evidence" value="ECO:0007669"/>
    <property type="project" value="TreeGrafter"/>
</dbReference>
<protein>
    <submittedName>
        <fullName evidence="2">Uncharacterized protein</fullName>
    </submittedName>
</protein>
<dbReference type="InterPro" id="IPR038498">
    <property type="entry name" value="OspF/SpvC_sf"/>
</dbReference>
<feature type="binding site" evidence="1">
    <location>
        <position position="732"/>
    </location>
    <ligand>
        <name>Zn(2+)</name>
        <dbReference type="ChEBI" id="CHEBI:29105"/>
    </ligand>
</feature>
<dbReference type="Gene3D" id="3.30.2430.10">
    <property type="entry name" value="phosphothreonine lyase"/>
    <property type="match status" value="1"/>
</dbReference>
<dbReference type="GO" id="GO:0031179">
    <property type="term" value="P:peptide modification"/>
    <property type="evidence" value="ECO:0007669"/>
    <property type="project" value="InterPro"/>
</dbReference>
<dbReference type="InterPro" id="IPR057929">
    <property type="entry name" value="RamC_N"/>
</dbReference>
<feature type="binding site" evidence="1">
    <location>
        <position position="775"/>
    </location>
    <ligand>
        <name>Zn(2+)</name>
        <dbReference type="ChEBI" id="CHEBI:29105"/>
    </ligand>
</feature>